<sequence length="101" mass="11378">MYPRLLQEPREIHYTWQAGMRSLGLPVAFRRQVLVYFYCPGNLQGSVQSGPSAVIRITSEVNRHTADYIMSSEFTLGSGQAQCVSAAWRDAFPYHARLPAT</sequence>
<evidence type="ECO:0000313" key="2">
    <source>
        <dbReference type="Proteomes" id="UP001221898"/>
    </source>
</evidence>
<reference evidence="1" key="1">
    <citation type="journal article" date="2023" name="Science">
        <title>Genome structures resolve the early diversification of teleost fishes.</title>
        <authorList>
            <person name="Parey E."/>
            <person name="Louis A."/>
            <person name="Montfort J."/>
            <person name="Bouchez O."/>
            <person name="Roques C."/>
            <person name="Iampietro C."/>
            <person name="Lluch J."/>
            <person name="Castinel A."/>
            <person name="Donnadieu C."/>
            <person name="Desvignes T."/>
            <person name="Floi Bucao C."/>
            <person name="Jouanno E."/>
            <person name="Wen M."/>
            <person name="Mejri S."/>
            <person name="Dirks R."/>
            <person name="Jansen H."/>
            <person name="Henkel C."/>
            <person name="Chen W.J."/>
            <person name="Zahm M."/>
            <person name="Cabau C."/>
            <person name="Klopp C."/>
            <person name="Thompson A.W."/>
            <person name="Robinson-Rechavi M."/>
            <person name="Braasch I."/>
            <person name="Lecointre G."/>
            <person name="Bobe J."/>
            <person name="Postlethwait J.H."/>
            <person name="Berthelot C."/>
            <person name="Roest Crollius H."/>
            <person name="Guiguen Y."/>
        </authorList>
    </citation>
    <scope>NUCLEOTIDE SEQUENCE</scope>
    <source>
        <strain evidence="1">NC1722</strain>
    </source>
</reference>
<protein>
    <submittedName>
        <fullName evidence="1">Uncharacterized protein</fullName>
    </submittedName>
</protein>
<proteinExistence type="predicted"/>
<keyword evidence="2" id="KW-1185">Reference proteome</keyword>
<gene>
    <name evidence="1" type="ORF">AAFF_G00217310</name>
</gene>
<dbReference type="Proteomes" id="UP001221898">
    <property type="component" value="Unassembled WGS sequence"/>
</dbReference>
<comment type="caution">
    <text evidence="1">The sequence shown here is derived from an EMBL/GenBank/DDBJ whole genome shotgun (WGS) entry which is preliminary data.</text>
</comment>
<dbReference type="AlphaFoldDB" id="A0AAD7SX00"/>
<dbReference type="EMBL" id="JAINUG010000029">
    <property type="protein sequence ID" value="KAJ8409672.1"/>
    <property type="molecule type" value="Genomic_DNA"/>
</dbReference>
<name>A0AAD7SX00_9TELE</name>
<organism evidence="1 2">
    <name type="scientific">Aldrovandia affinis</name>
    <dbReference type="NCBI Taxonomy" id="143900"/>
    <lineage>
        <taxon>Eukaryota</taxon>
        <taxon>Metazoa</taxon>
        <taxon>Chordata</taxon>
        <taxon>Craniata</taxon>
        <taxon>Vertebrata</taxon>
        <taxon>Euteleostomi</taxon>
        <taxon>Actinopterygii</taxon>
        <taxon>Neopterygii</taxon>
        <taxon>Teleostei</taxon>
        <taxon>Notacanthiformes</taxon>
        <taxon>Halosauridae</taxon>
        <taxon>Aldrovandia</taxon>
    </lineage>
</organism>
<accession>A0AAD7SX00</accession>
<evidence type="ECO:0000313" key="1">
    <source>
        <dbReference type="EMBL" id="KAJ8409672.1"/>
    </source>
</evidence>